<dbReference type="GO" id="GO:0005975">
    <property type="term" value="P:carbohydrate metabolic process"/>
    <property type="evidence" value="ECO:0007669"/>
    <property type="project" value="InterPro"/>
</dbReference>
<dbReference type="InterPro" id="IPR031330">
    <property type="entry name" value="Gly_Hdrlase_35_cat"/>
</dbReference>
<dbReference type="GeneID" id="18910238"/>
<dbReference type="InterPro" id="IPR017853">
    <property type="entry name" value="GH"/>
</dbReference>
<comment type="catalytic activity">
    <reaction evidence="1">
        <text>Hydrolysis of terminal non-reducing beta-D-galactose residues in beta-D-galactosides.</text>
        <dbReference type="EC" id="3.2.1.23"/>
    </reaction>
</comment>
<dbReference type="OrthoDB" id="1657402at2759"/>
<dbReference type="InterPro" id="IPR025972">
    <property type="entry name" value="BetaGal_dom3"/>
</dbReference>
<proteinExistence type="inferred from homology"/>
<dbReference type="InterPro" id="IPR025300">
    <property type="entry name" value="BetaGal_jelly_roll_dom"/>
</dbReference>
<dbReference type="InterPro" id="IPR037110">
    <property type="entry name" value="Betagal_dom2_sf"/>
</dbReference>
<dbReference type="Pfam" id="PF01301">
    <property type="entry name" value="Glyco_hydro_35"/>
    <property type="match status" value="2"/>
</dbReference>
<dbReference type="PRINTS" id="PR00742">
    <property type="entry name" value="GLHYDRLASE35"/>
</dbReference>
<dbReference type="Pfam" id="PF13364">
    <property type="entry name" value="BetaGal_ABD2"/>
    <property type="match status" value="1"/>
</dbReference>
<dbReference type="EMBL" id="JH930472">
    <property type="protein sequence ID" value="EKM56203.1"/>
    <property type="molecule type" value="Genomic_DNA"/>
</dbReference>
<evidence type="ECO:0000256" key="1">
    <source>
        <dbReference type="ARBA" id="ARBA00001412"/>
    </source>
</evidence>
<dbReference type="InParanoid" id="K5VX98"/>
<name>K5VX98_PHACS</name>
<keyword evidence="5 10" id="KW-0378">Hydrolase</keyword>
<dbReference type="Gene3D" id="2.102.20.10">
    <property type="entry name" value="Beta-galactosidase, domain 2"/>
    <property type="match status" value="1"/>
</dbReference>
<reference evidence="10 11" key="1">
    <citation type="journal article" date="2012" name="BMC Genomics">
        <title>Comparative genomics of the white-rot fungi, Phanerochaete carnosa and P. chrysosporium, to elucidate the genetic basis of the distinct wood types they colonize.</title>
        <authorList>
            <person name="Suzuki H."/>
            <person name="MacDonald J."/>
            <person name="Syed K."/>
            <person name="Salamov A."/>
            <person name="Hori C."/>
            <person name="Aerts A."/>
            <person name="Henrissat B."/>
            <person name="Wiebenga A."/>
            <person name="vanKuyk P.A."/>
            <person name="Barry K."/>
            <person name="Lindquist E."/>
            <person name="LaButti K."/>
            <person name="Lapidus A."/>
            <person name="Lucas S."/>
            <person name="Coutinho P."/>
            <person name="Gong Y."/>
            <person name="Samejima M."/>
            <person name="Mahadevan R."/>
            <person name="Abou-Zaid M."/>
            <person name="de Vries R.P."/>
            <person name="Igarashi K."/>
            <person name="Yadav J.S."/>
            <person name="Grigoriev I.V."/>
            <person name="Master E.R."/>
        </authorList>
    </citation>
    <scope>NUCLEOTIDE SEQUENCE [LARGE SCALE GENOMIC DNA]</scope>
    <source>
        <strain evidence="10 11">HHB-10118-sp</strain>
    </source>
</reference>
<dbReference type="InterPro" id="IPR018954">
    <property type="entry name" value="Betagal_dom2"/>
</dbReference>
<dbReference type="Gene3D" id="2.60.120.260">
    <property type="entry name" value="Galactose-binding domain-like"/>
    <property type="match status" value="1"/>
</dbReference>
<evidence type="ECO:0000256" key="2">
    <source>
        <dbReference type="ARBA" id="ARBA00009809"/>
    </source>
</evidence>
<dbReference type="RefSeq" id="XP_007396495.1">
    <property type="nucleotide sequence ID" value="XM_007396433.1"/>
</dbReference>
<organism evidence="10 11">
    <name type="scientific">Phanerochaete carnosa (strain HHB-10118-sp)</name>
    <name type="common">White-rot fungus</name>
    <name type="synonym">Peniophora carnosa</name>
    <dbReference type="NCBI Taxonomy" id="650164"/>
    <lineage>
        <taxon>Eukaryota</taxon>
        <taxon>Fungi</taxon>
        <taxon>Dikarya</taxon>
        <taxon>Basidiomycota</taxon>
        <taxon>Agaricomycotina</taxon>
        <taxon>Agaricomycetes</taxon>
        <taxon>Polyporales</taxon>
        <taxon>Phanerochaetaceae</taxon>
        <taxon>Phanerochaete</taxon>
    </lineage>
</organism>
<dbReference type="Proteomes" id="UP000008370">
    <property type="component" value="Unassembled WGS sequence"/>
</dbReference>
<dbReference type="SUPFAM" id="SSF51445">
    <property type="entry name" value="(Trans)glycosidases"/>
    <property type="match status" value="1"/>
</dbReference>
<gene>
    <name evidence="10" type="ORF">PHACADRAFT_184879</name>
</gene>
<dbReference type="GO" id="GO:0004565">
    <property type="term" value="F:beta-galactosidase activity"/>
    <property type="evidence" value="ECO:0007669"/>
    <property type="project" value="UniProtKB-EC"/>
</dbReference>
<evidence type="ECO:0000256" key="3">
    <source>
        <dbReference type="ARBA" id="ARBA00012756"/>
    </source>
</evidence>
<keyword evidence="7" id="KW-0326">Glycosidase</keyword>
<dbReference type="HOGENOM" id="CLU_005732_2_0_1"/>
<protein>
    <recommendedName>
        <fullName evidence="3">beta-galactosidase</fullName>
        <ecNumber evidence="3">3.2.1.23</ecNumber>
    </recommendedName>
</protein>
<dbReference type="AlphaFoldDB" id="K5VX98"/>
<dbReference type="EC" id="3.2.1.23" evidence="3"/>
<dbReference type="Pfam" id="PF10435">
    <property type="entry name" value="BetaGal_dom2"/>
    <property type="match status" value="1"/>
</dbReference>
<dbReference type="InterPro" id="IPR036833">
    <property type="entry name" value="BetaGal_dom3_sf"/>
</dbReference>
<dbReference type="PANTHER" id="PTHR23421">
    <property type="entry name" value="BETA-GALACTOSIDASE RELATED"/>
    <property type="match status" value="1"/>
</dbReference>
<dbReference type="Gene3D" id="2.60.390.10">
    <property type="entry name" value="Beta-galactosidase, domain 3"/>
    <property type="match status" value="1"/>
</dbReference>
<dbReference type="SUPFAM" id="SSF117100">
    <property type="entry name" value="Beta-galactosidase LacA, domain 3"/>
    <property type="match status" value="1"/>
</dbReference>
<evidence type="ECO:0000256" key="5">
    <source>
        <dbReference type="ARBA" id="ARBA00022801"/>
    </source>
</evidence>
<dbReference type="InterPro" id="IPR001944">
    <property type="entry name" value="Glycoside_Hdrlase_35"/>
</dbReference>
<dbReference type="KEGG" id="pco:PHACADRAFT_184879"/>
<dbReference type="SUPFAM" id="SSF51011">
    <property type="entry name" value="Glycosyl hydrolase domain"/>
    <property type="match status" value="1"/>
</dbReference>
<evidence type="ECO:0000256" key="6">
    <source>
        <dbReference type="ARBA" id="ARBA00023180"/>
    </source>
</evidence>
<evidence type="ECO:0000256" key="7">
    <source>
        <dbReference type="ARBA" id="ARBA00023295"/>
    </source>
</evidence>
<keyword evidence="6" id="KW-0325">Glycoprotein</keyword>
<feature type="domain" description="Beta-galactosidase" evidence="9">
    <location>
        <begin position="349"/>
        <end position="521"/>
    </location>
</feature>
<evidence type="ECO:0000256" key="8">
    <source>
        <dbReference type="RuleBase" id="RU003679"/>
    </source>
</evidence>
<dbReference type="SMART" id="SM01029">
    <property type="entry name" value="BetaGal_dom2"/>
    <property type="match status" value="1"/>
</dbReference>
<evidence type="ECO:0000256" key="4">
    <source>
        <dbReference type="ARBA" id="ARBA00022729"/>
    </source>
</evidence>
<dbReference type="InterPro" id="IPR008979">
    <property type="entry name" value="Galactose-bd-like_sf"/>
</dbReference>
<keyword evidence="11" id="KW-1185">Reference proteome</keyword>
<comment type="similarity">
    <text evidence="2 8">Belongs to the glycosyl hydrolase 35 family.</text>
</comment>
<evidence type="ECO:0000259" key="9">
    <source>
        <dbReference type="SMART" id="SM01029"/>
    </source>
</evidence>
<dbReference type="SUPFAM" id="SSF49785">
    <property type="entry name" value="Galactose-binding domain-like"/>
    <property type="match status" value="2"/>
</dbReference>
<evidence type="ECO:0000313" key="10">
    <source>
        <dbReference type="EMBL" id="EKM56203.1"/>
    </source>
</evidence>
<evidence type="ECO:0000313" key="11">
    <source>
        <dbReference type="Proteomes" id="UP000008370"/>
    </source>
</evidence>
<accession>K5VX98</accession>
<keyword evidence="4" id="KW-0732">Signal</keyword>
<sequence>MSSTRRLPMDLAYLQNPRGTAQWDKYTLCIEGQRIFLHSGEFHTFRLPVPDLWLDIFQKMVAAGLNGVSIYIHWGLTNPAPGVLDFDDWRDLQQIFKAAEQASIFIVLRPGPYINAETTAGGLKRAPNECCRHRRVLDATMPDQISDGRSLIAVQVDNEYTQSPIQHAKYFAQLEATYRSNGIVVPLTYNDPGEGRNVINGTGAVDIYGVDACPQGFNCSSPTTWGPVVTNYHSYHEEVNPSTPWYMPEFQGGSSDTWGGPGYDACEVITGPDFRDVFYKQNWASNVKMTSYYMFYGGTNWGGIAAPVVYSSYDYGGSLRENRALPPKFDELKRQGLFLRSSPEFRKTDWIGDSSTGVLVTSTNDAIFVALLRNIDTGAQFVIVRQANSTSTSNIAFNLTLSTSAGTLTIPRTLSSGIQLNCRQSKVVLADYTFGNLVHSNKLLYSTAAVLFAGSIGGIDTVFLYGDTNQGHEFAFSSGSSQPTTVAFAPGFKTSLQVVSSPKSTAGPLVLWADTQTASTFFAPAVPTGAATFTNYWQFGTNETVLVGGPMLVRNATVSGSCLALRGDLNASTLLTLMVPASVSAVSWNGADVPVRGVCGAAALPGAKLLEGQLGFSLGRGSISVPALAGWRFKDSLPEVQSGFDDANWTVADHTTTNITTKPLFGDGRVLYGCDYGFCENIVLWRGHFNGTGCETSVNLTINGGTAFGASVFLNDVFLGTTNSSASVEQINTLYSFLTVRPRLGQTMLLQLFRMIWVTTSPPMAGRRAAGRGLHTGLHTERSPRGILGFQLNSGNFTTWKVQGKLGGYTNYPDKVGGVLNEGGLFDEREGWHLPGFDTFSWAPRALSSGLPNGTASVGLFVTTLSLIWKNTRWHTETRPVHTTWTAGHIPLSWTIQTNHYELYTSMYYFRPDIPLLVQSVLPPMRHVQICTTPHRNILGWHRNRITRTFLIK</sequence>
<dbReference type="Pfam" id="PF13363">
    <property type="entry name" value="BetaGal_dom3"/>
    <property type="match status" value="1"/>
</dbReference>
<dbReference type="Gene3D" id="3.20.20.80">
    <property type="entry name" value="Glycosidases"/>
    <property type="match status" value="2"/>
</dbReference>